<feature type="transmembrane region" description="Helical" evidence="13">
    <location>
        <begin position="628"/>
        <end position="650"/>
    </location>
</feature>
<dbReference type="InterPro" id="IPR036640">
    <property type="entry name" value="ABC1_TM_sf"/>
</dbReference>
<evidence type="ECO:0000259" key="14">
    <source>
        <dbReference type="PROSITE" id="PS50893"/>
    </source>
</evidence>
<dbReference type="FunFam" id="3.40.50.300:FF:000163">
    <property type="entry name" value="Multidrug resistance-associated protein member 4"/>
    <property type="match status" value="1"/>
</dbReference>
<dbReference type="Pfam" id="PF00005">
    <property type="entry name" value="ABC_tran"/>
    <property type="match status" value="2"/>
</dbReference>
<dbReference type="GO" id="GO:0016020">
    <property type="term" value="C:membrane"/>
    <property type="evidence" value="ECO:0007669"/>
    <property type="project" value="UniProtKB-SubCell"/>
</dbReference>
<feature type="transmembrane region" description="Helical" evidence="13">
    <location>
        <begin position="1109"/>
        <end position="1130"/>
    </location>
</feature>
<evidence type="ECO:0000256" key="11">
    <source>
        <dbReference type="ARBA" id="ARBA00023136"/>
    </source>
</evidence>
<dbReference type="GO" id="GO:0005524">
    <property type="term" value="F:ATP binding"/>
    <property type="evidence" value="ECO:0007669"/>
    <property type="project" value="UniProtKB-KW"/>
</dbReference>
<evidence type="ECO:0000259" key="15">
    <source>
        <dbReference type="PROSITE" id="PS50929"/>
    </source>
</evidence>
<evidence type="ECO:0000256" key="8">
    <source>
        <dbReference type="ARBA" id="ARBA00022840"/>
    </source>
</evidence>
<feature type="transmembrane region" description="Helical" evidence="13">
    <location>
        <begin position="1085"/>
        <end position="1102"/>
    </location>
</feature>
<dbReference type="STRING" id="6526.A0A2C9JJ82"/>
<dbReference type="CDD" id="cd03244">
    <property type="entry name" value="ABCC_MRP_domain2"/>
    <property type="match status" value="1"/>
</dbReference>
<dbReference type="InterPro" id="IPR011527">
    <property type="entry name" value="ABC1_TM_dom"/>
</dbReference>
<comment type="subcellular location">
    <subcellularLocation>
        <location evidence="1">Membrane</location>
        <topology evidence="1">Multi-pass membrane protein</topology>
    </subcellularLocation>
</comment>
<name>A0A2C9JJ82_BIOGL</name>
<feature type="transmembrane region" description="Helical" evidence="13">
    <location>
        <begin position="109"/>
        <end position="127"/>
    </location>
</feature>
<dbReference type="Pfam" id="PF00664">
    <property type="entry name" value="ABC_membrane"/>
    <property type="match status" value="2"/>
</dbReference>
<keyword evidence="10 13" id="KW-1133">Transmembrane helix</keyword>
<keyword evidence="6" id="KW-0677">Repeat</keyword>
<reference evidence="16" key="1">
    <citation type="submission" date="2020-05" db="UniProtKB">
        <authorList>
            <consortium name="EnsemblMetazoa"/>
        </authorList>
    </citation>
    <scope>IDENTIFICATION</scope>
    <source>
        <strain evidence="16">BB02</strain>
    </source>
</reference>
<feature type="domain" description="ABC transporter" evidence="14">
    <location>
        <begin position="1367"/>
        <end position="1600"/>
    </location>
</feature>
<dbReference type="GO" id="GO:0008559">
    <property type="term" value="F:ABC-type xenobiotic transporter activity"/>
    <property type="evidence" value="ECO:0007669"/>
    <property type="project" value="UniProtKB-EC"/>
</dbReference>
<dbReference type="PROSITE" id="PS50893">
    <property type="entry name" value="ABC_TRANSPORTER_2"/>
    <property type="match status" value="2"/>
</dbReference>
<dbReference type="PANTHER" id="PTHR24223">
    <property type="entry name" value="ATP-BINDING CASSETTE SUB-FAMILY C"/>
    <property type="match status" value="1"/>
</dbReference>
<gene>
    <name evidence="16" type="primary">106057128</name>
</gene>
<dbReference type="FunFam" id="1.20.1560.10:FF:000113">
    <property type="entry name" value="ABC transporter, putative"/>
    <property type="match status" value="1"/>
</dbReference>
<dbReference type="InterPro" id="IPR003593">
    <property type="entry name" value="AAA+_ATPase"/>
</dbReference>
<keyword evidence="9" id="KW-1278">Translocase</keyword>
<feature type="transmembrane region" description="Helical" evidence="13">
    <location>
        <begin position="1303"/>
        <end position="1328"/>
    </location>
</feature>
<dbReference type="SMART" id="SM00382">
    <property type="entry name" value="AAA"/>
    <property type="match status" value="2"/>
</dbReference>
<protein>
    <recommendedName>
        <fullName evidence="3">ABC-type xenobiotic transporter</fullName>
        <ecNumber evidence="3">7.6.2.2</ecNumber>
    </recommendedName>
</protein>
<evidence type="ECO:0000256" key="2">
    <source>
        <dbReference type="ARBA" id="ARBA00009726"/>
    </source>
</evidence>
<organism evidence="16 17">
    <name type="scientific">Biomphalaria glabrata</name>
    <name type="common">Bloodfluke planorb</name>
    <name type="synonym">Freshwater snail</name>
    <dbReference type="NCBI Taxonomy" id="6526"/>
    <lineage>
        <taxon>Eukaryota</taxon>
        <taxon>Metazoa</taxon>
        <taxon>Spiralia</taxon>
        <taxon>Lophotrochozoa</taxon>
        <taxon>Mollusca</taxon>
        <taxon>Gastropoda</taxon>
        <taxon>Heterobranchia</taxon>
        <taxon>Euthyneura</taxon>
        <taxon>Panpulmonata</taxon>
        <taxon>Hygrophila</taxon>
        <taxon>Lymnaeoidea</taxon>
        <taxon>Planorbidae</taxon>
        <taxon>Biomphalaria</taxon>
    </lineage>
</organism>
<dbReference type="InterPro" id="IPR017871">
    <property type="entry name" value="ABC_transporter-like_CS"/>
</dbReference>
<dbReference type="OrthoDB" id="6500128at2759"/>
<dbReference type="SUPFAM" id="SSF52540">
    <property type="entry name" value="P-loop containing nucleoside triphosphate hydrolases"/>
    <property type="match status" value="2"/>
</dbReference>
<evidence type="ECO:0000256" key="3">
    <source>
        <dbReference type="ARBA" id="ARBA00012191"/>
    </source>
</evidence>
<feature type="transmembrane region" description="Helical" evidence="13">
    <location>
        <begin position="1009"/>
        <end position="1029"/>
    </location>
</feature>
<comment type="catalytic activity">
    <reaction evidence="12">
        <text>ATP + H2O + xenobioticSide 1 = ADP + phosphate + xenobioticSide 2.</text>
        <dbReference type="EC" id="7.6.2.2"/>
    </reaction>
</comment>
<dbReference type="VEuPathDB" id="VectorBase:BGLAX_046787"/>
<feature type="transmembrane region" description="Helical" evidence="13">
    <location>
        <begin position="178"/>
        <end position="195"/>
    </location>
</feature>
<sequence>MASFKKTPSWNWSDLCQHGEVMHSWEGKDFGHCFEQVAILTPTHAILAIVSVYQFGRRQTSWNGMNLNVAWTWFLVLRLLCTIVLLLCPVFQVIFLVTIEKLLPSVADGVTAGVSFLSWLLHVIYIWNVRFLHDNSLRGPPSAIVAFTLVLTSCAIHMHTVITRHISHSPYRILTEEYATYINAAASVIYMISLVPNRPREYQAQLSRLINETEEEQRPLTWDRIRSYNSTTPSEDNTLVAEQGVGILSWLTFHWVHPLMYRGAKMRIKSISDLYLLPKRLNTQSVDDKFQKVMQVLQLKYDQNTLTNVSRTRGSCREDHQTSTSQLNADPLLEPYASVLSPNNHSTSEEFHQQYESYQNQISSSLPSVAQLDQTAAHSHQNNAIVTKVTLFKALNKAFGAEYYSLGILKLLADSLGFAGPVLLNYLVSFVENKDQDVYKGYLFAMGLFLTTFVGTICSTQFDYNVQVLAFKMRCALITTVYRKSLLITAAVHSKFTTGEIVNFMSTDTDRILNFCPSFHAFWSLPFQIAVSLVLLYQQVGLAFLAGVAFALILIPINKWIAKKIGQLSTEMMAYKDERVKVTNELLHGIKVVKLFSWESHFTSSINDIRRKELKCLRGRKYLDAMCVFFWATAPVLMAILTFTTFVLLGNKLTAAKVFTSLSLFLMLISPLNSFPWVINGLVEAWVSLKRVQNFVCLEDNKLDEFYSIKQDAEDRTIKIRNASFSWRNTTPENTSKNAVESSGNYTSIDGEDDHLTKTQNLERINLNVLQGQFIGIIGKVGSGKSSLLNAIIGELRRTQGEIYVKNIDEGFAYVAQEAWIQHATVRDNILFGRRYDSRRYELVLGACALIEDLKILPAGDMTEIGENGLTLSGGQKARVALARAVYQDKAVYLLDDPLSAVDAHVAKHIYTHCIMGLLKDKTRLLCTHHVKYLKKADLVLHMENGVIFKAGSPSQVLLDINLNEEQRASDNDQEGKESETLPTAKDDYTLVEEEERETGVVKGAVYKAYWRAVGACLSSSVLLSLFLMQASRNIGDWWLSYWVTNSAEKEIPASADNATHWTLQEIAEFNPKPWTSLNTSNDNVVFYLSIYAGLTGFNILSTLLRSFLFAYGGLCAAAVMHNDLLGAILKAPMSFFNSTPIGRIVNRFSSDLYSVDDSLPFTLNIFLAQAFGILGTLVLTCYGLPWFAICLIPISALYYKIQLYYRHTSRELKRLSSVTLSPIYAHFSETITGLSTIRAMRHSQRFCEENKQRLDTNQRAQYASQLSSCWLNFRLRMLGVAMVTCLSLIAVLQHQLTSVNAGLVGLALSYSLSVTNLLGQVVLFFTATEKEFVSVERCQHYIKETPSENWSGSIFPPTLWPSLGIIVFDNVWLKYKDTLNPVLKGVSFRTEPGEKIGIVGRTGAGKSSLFLALFRLVEICEGSITVDGVNVKYLDLNDIRSKMAIIPQDPFLFSGTIRKNLDPVNSHSDPDLWAAIDRCHLHECIERMGGLETNITQNGREFSVGQRQLLCLARAILTQAKVLCIDEATANVDMETDTLIQNTIRYEFKDSTVLTIAHRIHTVLDSHRVLVLKDGNVLEFSPPGILLQDNQSLFYSLVYGSN</sequence>
<feature type="transmembrane region" description="Helical" evidence="13">
    <location>
        <begin position="37"/>
        <end position="56"/>
    </location>
</feature>
<dbReference type="PROSITE" id="PS50929">
    <property type="entry name" value="ABC_TM1F"/>
    <property type="match status" value="2"/>
</dbReference>
<dbReference type="CDD" id="cd03250">
    <property type="entry name" value="ABCC_MRP_domain1"/>
    <property type="match status" value="1"/>
</dbReference>
<dbReference type="Gene3D" id="1.20.1560.10">
    <property type="entry name" value="ABC transporter type 1, transmembrane domain"/>
    <property type="match status" value="2"/>
</dbReference>
<evidence type="ECO:0000256" key="1">
    <source>
        <dbReference type="ARBA" id="ARBA00004141"/>
    </source>
</evidence>
<dbReference type="FunFam" id="1.20.1560.10:FF:000037">
    <property type="entry name" value="ATP-binding cassette subfamily C member 10"/>
    <property type="match status" value="1"/>
</dbReference>
<evidence type="ECO:0000256" key="7">
    <source>
        <dbReference type="ARBA" id="ARBA00022741"/>
    </source>
</evidence>
<feature type="transmembrane region" description="Helical" evidence="13">
    <location>
        <begin position="529"/>
        <end position="555"/>
    </location>
</feature>
<dbReference type="KEGG" id="bgt:106057128"/>
<evidence type="ECO:0000256" key="5">
    <source>
        <dbReference type="ARBA" id="ARBA00022692"/>
    </source>
</evidence>
<dbReference type="PANTHER" id="PTHR24223:SF330">
    <property type="entry name" value="ATP-BINDING CASSETTE SUB-FAMILY C MEMBER 10"/>
    <property type="match status" value="1"/>
</dbReference>
<evidence type="ECO:0000256" key="12">
    <source>
        <dbReference type="ARBA" id="ARBA00034018"/>
    </source>
</evidence>
<evidence type="ECO:0000313" key="16">
    <source>
        <dbReference type="EnsemblMetazoa" id="BGLB003312-PB"/>
    </source>
</evidence>
<dbReference type="EC" id="7.6.2.2" evidence="3"/>
<dbReference type="PROSITE" id="PS00211">
    <property type="entry name" value="ABC_TRANSPORTER_1"/>
    <property type="match status" value="2"/>
</dbReference>
<evidence type="ECO:0000256" key="6">
    <source>
        <dbReference type="ARBA" id="ARBA00022737"/>
    </source>
</evidence>
<feature type="transmembrane region" description="Helical" evidence="13">
    <location>
        <begin position="68"/>
        <end position="97"/>
    </location>
</feature>
<dbReference type="InterPro" id="IPR027417">
    <property type="entry name" value="P-loop_NTPase"/>
</dbReference>
<evidence type="ECO:0000313" key="17">
    <source>
        <dbReference type="Proteomes" id="UP000076420"/>
    </source>
</evidence>
<feature type="transmembrane region" description="Helical" evidence="13">
    <location>
        <begin position="139"/>
        <end position="158"/>
    </location>
</feature>
<evidence type="ECO:0000256" key="9">
    <source>
        <dbReference type="ARBA" id="ARBA00022967"/>
    </source>
</evidence>
<dbReference type="Proteomes" id="UP000076420">
    <property type="component" value="Unassembled WGS sequence"/>
</dbReference>
<dbReference type="GO" id="GO:0016887">
    <property type="term" value="F:ATP hydrolysis activity"/>
    <property type="evidence" value="ECO:0007669"/>
    <property type="project" value="InterPro"/>
</dbReference>
<dbReference type="EnsemblMetazoa" id="BGLB003312-RB">
    <property type="protein sequence ID" value="BGLB003312-PB"/>
    <property type="gene ID" value="BGLB003312"/>
</dbReference>
<keyword evidence="7" id="KW-0547">Nucleotide-binding</keyword>
<dbReference type="InterPro" id="IPR003439">
    <property type="entry name" value="ABC_transporter-like_ATP-bd"/>
</dbReference>
<keyword evidence="11 13" id="KW-0472">Membrane</keyword>
<feature type="domain" description="ABC transporter" evidence="14">
    <location>
        <begin position="740"/>
        <end position="970"/>
    </location>
</feature>
<evidence type="ECO:0000256" key="13">
    <source>
        <dbReference type="SAM" id="Phobius"/>
    </source>
</evidence>
<dbReference type="FunFam" id="3.40.50.300:FF:000997">
    <property type="entry name" value="Multidrug resistance-associated protein 1"/>
    <property type="match status" value="1"/>
</dbReference>
<keyword evidence="8" id="KW-0067">ATP-binding</keyword>
<dbReference type="Gene3D" id="3.40.50.300">
    <property type="entry name" value="P-loop containing nucleotide triphosphate hydrolases"/>
    <property type="match status" value="2"/>
</dbReference>
<proteinExistence type="inferred from homology"/>
<evidence type="ECO:0000256" key="10">
    <source>
        <dbReference type="ARBA" id="ARBA00022989"/>
    </source>
</evidence>
<feature type="transmembrane region" description="Helical" evidence="13">
    <location>
        <begin position="1167"/>
        <end position="1200"/>
    </location>
</feature>
<feature type="domain" description="ABC transmembrane type-1" evidence="15">
    <location>
        <begin position="1022"/>
        <end position="1331"/>
    </location>
</feature>
<feature type="domain" description="ABC transmembrane type-1" evidence="15">
    <location>
        <begin position="408"/>
        <end position="684"/>
    </location>
</feature>
<keyword evidence="4" id="KW-0813">Transport</keyword>
<comment type="similarity">
    <text evidence="2">Belongs to the ABC transporter superfamily. ABCC family. Conjugate transporter (TC 3.A.1.208) subfamily.</text>
</comment>
<keyword evidence="5 13" id="KW-0812">Transmembrane</keyword>
<feature type="transmembrane region" description="Helical" evidence="13">
    <location>
        <begin position="442"/>
        <end position="462"/>
    </location>
</feature>
<feature type="transmembrane region" description="Helical" evidence="13">
    <location>
        <begin position="1276"/>
        <end position="1297"/>
    </location>
</feature>
<dbReference type="InterPro" id="IPR050173">
    <property type="entry name" value="ABC_transporter_C-like"/>
</dbReference>
<dbReference type="VEuPathDB" id="VectorBase:BGLB003312"/>
<feature type="transmembrane region" description="Helical" evidence="13">
    <location>
        <begin position="662"/>
        <end position="683"/>
    </location>
</feature>
<dbReference type="SUPFAM" id="SSF90123">
    <property type="entry name" value="ABC transporter transmembrane region"/>
    <property type="match status" value="2"/>
</dbReference>
<dbReference type="CDD" id="cd18598">
    <property type="entry name" value="ABC_6TM_MRP7_D1_like"/>
    <property type="match status" value="1"/>
</dbReference>
<accession>A0A2C9JJ82</accession>
<dbReference type="CDD" id="cd18605">
    <property type="entry name" value="ABC_6TM_MRP7_D2_like"/>
    <property type="match status" value="1"/>
</dbReference>
<evidence type="ECO:0000256" key="4">
    <source>
        <dbReference type="ARBA" id="ARBA00022448"/>
    </source>
</evidence>